<name>A0A2T3AM22_9PEZI</name>
<dbReference type="InParanoid" id="A0A2T3AM22"/>
<dbReference type="EMBL" id="KZ678375">
    <property type="protein sequence ID" value="PSS03443.1"/>
    <property type="molecule type" value="Genomic_DNA"/>
</dbReference>
<gene>
    <name evidence="1" type="ORF">BD289DRAFT_194641</name>
</gene>
<sequence>MVRYMVLRTHLGRVSFLAALFIRTQLWRPPSFSRSPMNKWHPAFSSCVSRLGLKGQEWGSHKQARFDPRLHSTSHCLSPLPVVNEWRQFPHPLNIQKLAKLLDYLDK</sequence>
<evidence type="ECO:0000313" key="1">
    <source>
        <dbReference type="EMBL" id="PSS03443.1"/>
    </source>
</evidence>
<proteinExistence type="predicted"/>
<protein>
    <submittedName>
        <fullName evidence="1">Uncharacterized protein</fullName>
    </submittedName>
</protein>
<evidence type="ECO:0000313" key="2">
    <source>
        <dbReference type="Proteomes" id="UP000241462"/>
    </source>
</evidence>
<organism evidence="1 2">
    <name type="scientific">Coniella lustricola</name>
    <dbReference type="NCBI Taxonomy" id="2025994"/>
    <lineage>
        <taxon>Eukaryota</taxon>
        <taxon>Fungi</taxon>
        <taxon>Dikarya</taxon>
        <taxon>Ascomycota</taxon>
        <taxon>Pezizomycotina</taxon>
        <taxon>Sordariomycetes</taxon>
        <taxon>Sordariomycetidae</taxon>
        <taxon>Diaporthales</taxon>
        <taxon>Schizoparmaceae</taxon>
        <taxon>Coniella</taxon>
    </lineage>
</organism>
<dbReference type="Proteomes" id="UP000241462">
    <property type="component" value="Unassembled WGS sequence"/>
</dbReference>
<reference evidence="1 2" key="1">
    <citation type="journal article" date="2018" name="Mycol. Prog.">
        <title>Coniella lustricola, a new species from submerged detritus.</title>
        <authorList>
            <person name="Raudabaugh D.B."/>
            <person name="Iturriaga T."/>
            <person name="Carver A."/>
            <person name="Mondo S."/>
            <person name="Pangilinan J."/>
            <person name="Lipzen A."/>
            <person name="He G."/>
            <person name="Amirebrahimi M."/>
            <person name="Grigoriev I.V."/>
            <person name="Miller A.N."/>
        </authorList>
    </citation>
    <scope>NUCLEOTIDE SEQUENCE [LARGE SCALE GENOMIC DNA]</scope>
    <source>
        <strain evidence="1 2">B22-T-1</strain>
    </source>
</reference>
<keyword evidence="2" id="KW-1185">Reference proteome</keyword>
<accession>A0A2T3AM22</accession>
<dbReference type="AlphaFoldDB" id="A0A2T3AM22"/>